<comment type="caution">
    <text evidence="1">The sequence shown here is derived from an EMBL/GenBank/DDBJ whole genome shotgun (WGS) entry which is preliminary data.</text>
</comment>
<protein>
    <submittedName>
        <fullName evidence="1">FMN-binding negative transcriptional regulator</fullName>
    </submittedName>
</protein>
<dbReference type="EMBL" id="JADJNC010000012">
    <property type="protein sequence ID" value="MBK7423219.1"/>
    <property type="molecule type" value="Genomic_DNA"/>
</dbReference>
<dbReference type="Proteomes" id="UP000886602">
    <property type="component" value="Unassembled WGS sequence"/>
</dbReference>
<dbReference type="InterPro" id="IPR007396">
    <property type="entry name" value="TR_PAI2-type"/>
</dbReference>
<accession>A0A9D7F6X3</accession>
<evidence type="ECO:0000313" key="2">
    <source>
        <dbReference type="Proteomes" id="UP000886602"/>
    </source>
</evidence>
<dbReference type="InterPro" id="IPR012349">
    <property type="entry name" value="Split_barrel_FMN-bd"/>
</dbReference>
<gene>
    <name evidence="1" type="ORF">IPJ48_09040</name>
</gene>
<dbReference type="PANTHER" id="PTHR35802:SF1">
    <property type="entry name" value="PROTEASE SYNTHASE AND SPORULATION PROTEIN PAI 2"/>
    <property type="match status" value="1"/>
</dbReference>
<proteinExistence type="predicted"/>
<sequence>MYIPASFREKRTEKLHELMQAHPLGLLVTNGVNGLHASPLPFLLYPDEGEFGVLRTHMARANPHWKELAGLAECLVVFQGAEGYITPSWYPSKAETHKVVPTWNYATVHAWGMASVVDDAAWLRRQLNDLTGYHEKPRLQPWSVDDAPADYVAAQMKAIICIEIPIRRIEGKCKMSQNKDEADRAGVLRGMLDGDDPHNDAQLAHFVERA</sequence>
<dbReference type="Pfam" id="PF04299">
    <property type="entry name" value="FMN_bind_2"/>
    <property type="match status" value="1"/>
</dbReference>
<reference evidence="1" key="1">
    <citation type="submission" date="2020-10" db="EMBL/GenBank/DDBJ databases">
        <title>Connecting structure to function with the recovery of over 1000 high-quality activated sludge metagenome-assembled genomes encoding full-length rRNA genes using long-read sequencing.</title>
        <authorList>
            <person name="Singleton C.M."/>
            <person name="Petriglieri F."/>
            <person name="Kristensen J.M."/>
            <person name="Kirkegaard R.H."/>
            <person name="Michaelsen T.Y."/>
            <person name="Andersen M.H."/>
            <person name="Karst S.M."/>
            <person name="Dueholm M.S."/>
            <person name="Nielsen P.H."/>
            <person name="Albertsen M."/>
        </authorList>
    </citation>
    <scope>NUCLEOTIDE SEQUENCE</scope>
    <source>
        <strain evidence="1">EsbW_18-Q3-R4-48_MAXAC.044</strain>
    </source>
</reference>
<dbReference type="Gene3D" id="2.30.110.10">
    <property type="entry name" value="Electron Transport, Fmn-binding Protein, Chain A"/>
    <property type="match status" value="1"/>
</dbReference>
<dbReference type="AlphaFoldDB" id="A0A9D7F6X3"/>
<dbReference type="PANTHER" id="PTHR35802">
    <property type="entry name" value="PROTEASE SYNTHASE AND SPORULATION PROTEIN PAI 2"/>
    <property type="match status" value="1"/>
</dbReference>
<dbReference type="SUPFAM" id="SSF50475">
    <property type="entry name" value="FMN-binding split barrel"/>
    <property type="match status" value="1"/>
</dbReference>
<dbReference type="PIRSF" id="PIRSF010372">
    <property type="entry name" value="PaiB"/>
    <property type="match status" value="1"/>
</dbReference>
<evidence type="ECO:0000313" key="1">
    <source>
        <dbReference type="EMBL" id="MBK7423219.1"/>
    </source>
</evidence>
<name>A0A9D7F6X3_9RHOO</name>
<organism evidence="1 2">
    <name type="scientific">Candidatus Propionivibrio dominans</name>
    <dbReference type="NCBI Taxonomy" id="2954373"/>
    <lineage>
        <taxon>Bacteria</taxon>
        <taxon>Pseudomonadati</taxon>
        <taxon>Pseudomonadota</taxon>
        <taxon>Betaproteobacteria</taxon>
        <taxon>Rhodocyclales</taxon>
        <taxon>Rhodocyclaceae</taxon>
        <taxon>Propionivibrio</taxon>
    </lineage>
</organism>